<dbReference type="PROSITE" id="PS50853">
    <property type="entry name" value="FN3"/>
    <property type="match status" value="1"/>
</dbReference>
<comment type="caution">
    <text evidence="3">The sequence shown here is derived from an EMBL/GenBank/DDBJ whole genome shotgun (WGS) entry which is preliminary data.</text>
</comment>
<evidence type="ECO:0000313" key="4">
    <source>
        <dbReference type="Proteomes" id="UP000321935"/>
    </source>
</evidence>
<dbReference type="NCBIfam" id="TIGR04183">
    <property type="entry name" value="Por_Secre_tail"/>
    <property type="match status" value="1"/>
</dbReference>
<dbReference type="Gene3D" id="2.60.40.10">
    <property type="entry name" value="Immunoglobulins"/>
    <property type="match status" value="1"/>
</dbReference>
<feature type="signal peptide" evidence="1">
    <location>
        <begin position="1"/>
        <end position="23"/>
    </location>
</feature>
<proteinExistence type="predicted"/>
<name>A0A5C7ADW7_9BACT</name>
<accession>A0A5C7ADW7</accession>
<keyword evidence="1" id="KW-0732">Signal</keyword>
<reference evidence="3 4" key="1">
    <citation type="submission" date="2019-08" db="EMBL/GenBank/DDBJ databases">
        <title>Genomes sequence of Algoriphagus aquimarinus ACAM450.</title>
        <authorList>
            <person name="Bowman J.P."/>
        </authorList>
    </citation>
    <scope>NUCLEOTIDE SEQUENCE [LARGE SCALE GENOMIC DNA]</scope>
    <source>
        <strain evidence="3 4">ACAM 450</strain>
    </source>
</reference>
<evidence type="ECO:0000256" key="1">
    <source>
        <dbReference type="SAM" id="SignalP"/>
    </source>
</evidence>
<dbReference type="SUPFAM" id="SSF49265">
    <property type="entry name" value="Fibronectin type III"/>
    <property type="match status" value="1"/>
</dbReference>
<dbReference type="InterPro" id="IPR041248">
    <property type="entry name" value="YDG"/>
</dbReference>
<dbReference type="Gene3D" id="2.60.40.2700">
    <property type="match status" value="1"/>
</dbReference>
<gene>
    <name evidence="3" type="ORF">ESV85_16870</name>
</gene>
<feature type="chain" id="PRO_5022838997" evidence="1">
    <location>
        <begin position="24"/>
        <end position="2119"/>
    </location>
</feature>
<dbReference type="OrthoDB" id="818293at2"/>
<dbReference type="InterPro" id="IPR041286">
    <property type="entry name" value="MBG_2"/>
</dbReference>
<dbReference type="EMBL" id="VORW01000015">
    <property type="protein sequence ID" value="TXE06447.1"/>
    <property type="molecule type" value="Genomic_DNA"/>
</dbReference>
<dbReference type="Pfam" id="PF18676">
    <property type="entry name" value="MBG_2"/>
    <property type="match status" value="1"/>
</dbReference>
<evidence type="ECO:0000259" key="2">
    <source>
        <dbReference type="PROSITE" id="PS50853"/>
    </source>
</evidence>
<dbReference type="InterPro" id="IPR013783">
    <property type="entry name" value="Ig-like_fold"/>
</dbReference>
<organism evidence="3 4">
    <name type="scientific">Algoriphagus aquimarinus</name>
    <dbReference type="NCBI Taxonomy" id="237018"/>
    <lineage>
        <taxon>Bacteria</taxon>
        <taxon>Pseudomonadati</taxon>
        <taxon>Bacteroidota</taxon>
        <taxon>Cytophagia</taxon>
        <taxon>Cytophagales</taxon>
        <taxon>Cyclobacteriaceae</taxon>
        <taxon>Algoriphagus</taxon>
    </lineage>
</organism>
<dbReference type="Pfam" id="PF18962">
    <property type="entry name" value="Por_Secre_tail"/>
    <property type="match status" value="1"/>
</dbReference>
<dbReference type="InterPro" id="IPR036116">
    <property type="entry name" value="FN3_sf"/>
</dbReference>
<dbReference type="Proteomes" id="UP000321935">
    <property type="component" value="Unassembled WGS sequence"/>
</dbReference>
<evidence type="ECO:0000313" key="3">
    <source>
        <dbReference type="EMBL" id="TXE06447.1"/>
    </source>
</evidence>
<feature type="domain" description="Fibronectin type-III" evidence="2">
    <location>
        <begin position="754"/>
        <end position="846"/>
    </location>
</feature>
<protein>
    <submittedName>
        <fullName evidence="3">T9SS type A sorting domain-containing protein</fullName>
    </submittedName>
</protein>
<dbReference type="InterPro" id="IPR003961">
    <property type="entry name" value="FN3_dom"/>
</dbReference>
<dbReference type="CDD" id="cd00063">
    <property type="entry name" value="FN3"/>
    <property type="match status" value="1"/>
</dbReference>
<sequence length="2119" mass="221713">MMERPVFKLVFCLFLFICSTAYSFSQTTVNFNSYTENQGLSTPHVEGELEFEVIKGPAATCVNCMGIDINEGKDGGPGLDDANFELEGIKGWKISKADNSSFQFISIWLQERGLAGISTSGTIKAFSGGLQVGSTVNIDFNSSTAGLKSFSSNPDFYNVDEVRIEGVDLYIILDEITYGVPFVVGDADPAEVTAINLIGSPLSTATSVQYQVDFSKIAQNVSSDDFTLTKTGTANGTIGTVTGSNATYTVPISGISGEGTLRLDLKVGTDITNENGVDGTAAFTSGQVHNVSPCLVEDFEDETVGAKVFSYGGFDFTITGNLEVYTETPSIGINGSKNVLKNTGTGTYTIRPNSGEINFRKIALFLSSIPTGDSPTNDGNITVVGKNGGATVYTISKASGFPTDFSANSGYYILDLKTEGGVDNSVISVDEIDITLGGSFQYLNVDNFEFCADDVAPSGYSVTIDQDPITPDNDDAVSFTFAGAEVGTTYEYIFTSSGGGTPVTNTGTIITATDQITGIDLTGLGLGTITLSVNLTDASNNEGLPAQDQVVKRVLTPPVATPPTAPVVTEDDVNVALADDIQVADADGDDQTITFTITGGTVTLGTAGITFGGSGNGAASFTAAGTLAALNTALDAATFTPTPSLVGTDAGTIAFVSNDGTDDSNTASVTFDIAPSNNPPIAQAKDLYANVQGNCVAPIPAIAFNNNSSDPDGDDLTFTAIPAGPYPVGVTQVILSVSDGVLTTQADPVTITVYSDAPTIDGITPGVTFLSVDFTSGSLGGPAISNYEYTLDNGANWITPNPSQTSSPILIEGLTSSTTYQVQLRAVNDQGVSCESNISEGTTLDPIQLDITLTPNQSKVFGTGDPVLTYSATGFQDGDTEALLTGSLGREAGENAGLYSINQGDLDAGLKYTIVFTAADFEITALEVNVTAQTDTKDYDGTNSSSLSPVGDVLQGTDAWISEGTQSYDDENVGTGKTITAIGASIEDGNGGANYNINYVTNSEGVINKIDATLTVTRAGGDYDGNPFEATGTVTGLEGALSPSVTFEYEKYDGSNWAGIAGAPTDAGAYRVRSNFAGNTNYNAGSSDWTAFAINQIAATITVTRASGDYDGNPFEATGSATGLEGALIPAVTFEYEQNDGSNWAGISGAPTDAGAYRVRSNFAGNTNYNAGFSDWTAFAINQIAATITVTRASGDYDGNPFVATGSATGLEGDLSPLVTFEYEKYDGSTWAGIAGAPTDAGAYRVRSNFAGNTNYNAGSSDWTAFAINQIAATITVTRAGGDYDGNPFVATGSVTGLEGDLSPPVTFEYQENDGSNWTGISGAPTDAGDYRVRSNFAGNTNYNSGSSDWTAFAINQIAATITVTRAGGDYNGNPFVATGSVTGLEGALSPAVTIEYQEFDGSTWSGIAGAPTDAGAYRVRSNFAGNTNYNAGSSDWTAFAINKIAATITVTRAGGDYDGNPFVATGSVTGLEGDLIPSVTFEYEQNDGSTWSGIAGAPTDAGAYRVRSNFAGNTNYNAGSSDWTAFAINKIDATITVTGYAGTYDGAAHGATGSAKGLAGEILAGLNLGVSFTNVPGGTAYWTFTDVTGNYNDDNDSVVIGITMAPTTITISNALANCDGGQVTLTATVKTVNTGIQSDVNSLGGVVTFKTGGTTIGTVNVASVTDGVFSGTFTISLTPGSPYPISAEFEPVSGNLIRSETTETAQLTVFEAFVSSSIPKNANGNVVIFDGAESSLGLPSSTTLTTTYQPSPYSGLSYQWYERNEGGSFTLISGAEYSTFQIVANGDFVKDYKVELIVDGQCVGNEIFSKVISVEASCGKAGQNNVQVCRIMPNGKRKTMCISANAVEALLAVSPGSYIGSCNVTYRMEEEPELIAVPWNTPLEVINDKIVSQSENWFDSKKIKLTINTESYNALQPGFYEMKVDLQENEWFELEEPITVNVLVADKPLATDIQLSNSILLRNIHNGSLIGDLRTIDPVDDQHTYSIAEHTNFEIRGKSLIWKGTAIPATARITVFSTDRAGQTIERAIELSREPRFGEFKMFPNPSSSEVNLEVELEQSMNVGIRIYDAVGRLVYQEEGVQNGIATYQIAIDHLSPGLYTVQMKTGILVMNKRLIKK</sequence>
<dbReference type="Pfam" id="PF18657">
    <property type="entry name" value="YDG"/>
    <property type="match status" value="1"/>
</dbReference>
<dbReference type="InterPro" id="IPR026444">
    <property type="entry name" value="Secre_tail"/>
</dbReference>